<dbReference type="Proteomes" id="UP000019260">
    <property type="component" value="Chromosome"/>
</dbReference>
<dbReference type="Gene3D" id="3.40.50.300">
    <property type="entry name" value="P-loop containing nucleotide triphosphate hydrolases"/>
    <property type="match status" value="1"/>
</dbReference>
<name>W6ALU1_9MOLU</name>
<dbReference type="PANTHER" id="PTHR43038:SF3">
    <property type="entry name" value="ABC TRANSPORTER G FAMILY MEMBER 20 ISOFORM X1"/>
    <property type="match status" value="1"/>
</dbReference>
<dbReference type="InterPro" id="IPR003439">
    <property type="entry name" value="ABC_transporter-like_ATP-bd"/>
</dbReference>
<dbReference type="EMBL" id="CP006720">
    <property type="protein sequence ID" value="AHI58258.1"/>
    <property type="molecule type" value="Genomic_DNA"/>
</dbReference>
<dbReference type="Pfam" id="PF00005">
    <property type="entry name" value="ABC_tran"/>
    <property type="match status" value="1"/>
</dbReference>
<dbReference type="HOGENOM" id="CLU_000604_1_15_14"/>
<protein>
    <recommendedName>
        <fullName evidence="1">ABC transporter domain-containing protein</fullName>
    </recommendedName>
</protein>
<feature type="domain" description="ABC transporter" evidence="1">
    <location>
        <begin position="32"/>
        <end position="106"/>
    </location>
</feature>
<gene>
    <name evidence="2" type="ORF">P344_04680</name>
</gene>
<dbReference type="PANTHER" id="PTHR43038">
    <property type="entry name" value="ATP-BINDING CASSETTE, SUB-FAMILY H, MEMBER 1"/>
    <property type="match status" value="1"/>
</dbReference>
<dbReference type="KEGG" id="smia:P344_04680"/>
<evidence type="ECO:0000259" key="1">
    <source>
        <dbReference type="Pfam" id="PF00005"/>
    </source>
</evidence>
<dbReference type="PATRIC" id="fig|838561.3.peg.896"/>
<keyword evidence="3" id="KW-1185">Reference proteome</keyword>
<proteinExistence type="predicted"/>
<organism evidence="2 3">
    <name type="scientific">Spiroplasma mirum ATCC 29335</name>
    <dbReference type="NCBI Taxonomy" id="838561"/>
    <lineage>
        <taxon>Bacteria</taxon>
        <taxon>Bacillati</taxon>
        <taxon>Mycoplasmatota</taxon>
        <taxon>Mollicutes</taxon>
        <taxon>Entomoplasmatales</taxon>
        <taxon>Spiroplasmataceae</taxon>
        <taxon>Spiroplasma</taxon>
    </lineage>
</organism>
<sequence>MLQITNKIVADPNLAIEIRHFTKKFKDFKTVDNIAITVSKGKIHGFIGSNGSGKTTTIKSIIGAIIPTEGKLFIHGMKSASTPAKQIIGYISENAHFSNHLNVYQYLVEMSFLRGLKYRQAKNGTSISKWFNCHCWAL</sequence>
<accession>W6ALU1</accession>
<dbReference type="eggNOG" id="COG1131">
    <property type="taxonomic scope" value="Bacteria"/>
</dbReference>
<dbReference type="STRING" id="838561.P344_04680"/>
<reference evidence="2 3" key="1">
    <citation type="submission" date="2013-09" db="EMBL/GenBank/DDBJ databases">
        <title>Complete genome sequence of Spiroplasma mirum suckling mouse cataract agent.</title>
        <authorList>
            <person name="Landry C.A."/>
            <person name="Bastian F.O."/>
            <person name="Thune R.L."/>
        </authorList>
    </citation>
    <scope>NUCLEOTIDE SEQUENCE [LARGE SCALE GENOMIC DNA]</scope>
    <source>
        <strain evidence="2 3">SMCA</strain>
    </source>
</reference>
<dbReference type="GO" id="GO:0005524">
    <property type="term" value="F:ATP binding"/>
    <property type="evidence" value="ECO:0007669"/>
    <property type="project" value="InterPro"/>
</dbReference>
<dbReference type="InterPro" id="IPR027417">
    <property type="entry name" value="P-loop_NTPase"/>
</dbReference>
<evidence type="ECO:0000313" key="2">
    <source>
        <dbReference type="EMBL" id="AHI58258.1"/>
    </source>
</evidence>
<dbReference type="AlphaFoldDB" id="W6ALU1"/>
<dbReference type="GO" id="GO:0016887">
    <property type="term" value="F:ATP hydrolysis activity"/>
    <property type="evidence" value="ECO:0007669"/>
    <property type="project" value="InterPro"/>
</dbReference>
<evidence type="ECO:0000313" key="3">
    <source>
        <dbReference type="Proteomes" id="UP000019260"/>
    </source>
</evidence>
<dbReference type="RefSeq" id="WP_025317542.1">
    <property type="nucleotide sequence ID" value="NZ_CP002082.1"/>
</dbReference>
<dbReference type="SUPFAM" id="SSF52540">
    <property type="entry name" value="P-loop containing nucleoside triphosphate hydrolases"/>
    <property type="match status" value="1"/>
</dbReference>